<name>A0AAV3KG14_9GAMM</name>
<dbReference type="EMBL" id="AMWE01000001">
    <property type="protein sequence ID" value="ERO59795.1"/>
    <property type="molecule type" value="Genomic_DNA"/>
</dbReference>
<dbReference type="AlphaFoldDB" id="A0AAV3KG14"/>
<feature type="region of interest" description="Disordered" evidence="1">
    <location>
        <begin position="1"/>
        <end position="34"/>
    </location>
</feature>
<reference evidence="3" key="1">
    <citation type="journal article" date="2013" name="Diversity">
        <title>Genome Sequence of Dickeya solani, a New soft Rot Pathogen of Potato, Suggests its Emergence May Be Related to a Novel Combination of Non-Ribosomal Peptide/Polyketide Synthetase Clusters.</title>
        <authorList>
            <person name="Garlant L."/>
            <person name="Koskinen P."/>
            <person name="Rouhiainen L."/>
            <person name="Laine P."/>
            <person name="Paulin L."/>
            <person name="Auvinen P."/>
            <person name="Holm L."/>
            <person name="Pirhonen M."/>
        </authorList>
    </citation>
    <scope>NUCLEOTIDE SEQUENCE [LARGE SCALE GENOMIC DNA]</scope>
    <source>
        <strain evidence="3">D s0432-1</strain>
    </source>
</reference>
<sequence>MCGRVPVSQPVGGGSDYTSYGSGVADRLGNQQAN</sequence>
<organism evidence="2 3">
    <name type="scientific">Dickeya solani D s0432-1</name>
    <dbReference type="NCBI Taxonomy" id="1231725"/>
    <lineage>
        <taxon>Bacteria</taxon>
        <taxon>Pseudomonadati</taxon>
        <taxon>Pseudomonadota</taxon>
        <taxon>Gammaproteobacteria</taxon>
        <taxon>Enterobacterales</taxon>
        <taxon>Pectobacteriaceae</taxon>
        <taxon>Dickeya</taxon>
    </lineage>
</organism>
<evidence type="ECO:0000313" key="2">
    <source>
        <dbReference type="EMBL" id="ERO59795.1"/>
    </source>
</evidence>
<proteinExistence type="predicted"/>
<comment type="caution">
    <text evidence="2">The sequence shown here is derived from an EMBL/GenBank/DDBJ whole genome shotgun (WGS) entry which is preliminary data.</text>
</comment>
<protein>
    <submittedName>
        <fullName evidence="2">Uncharacterized protein</fullName>
    </submittedName>
</protein>
<accession>A0AAV3KG14</accession>
<evidence type="ECO:0000256" key="1">
    <source>
        <dbReference type="SAM" id="MobiDB-lite"/>
    </source>
</evidence>
<gene>
    <name evidence="2" type="ORF">A544_0775</name>
</gene>
<dbReference type="Proteomes" id="UP000017142">
    <property type="component" value="Unassembled WGS sequence"/>
</dbReference>
<evidence type="ECO:0000313" key="3">
    <source>
        <dbReference type="Proteomes" id="UP000017142"/>
    </source>
</evidence>